<evidence type="ECO:0000256" key="2">
    <source>
        <dbReference type="SAM" id="Phobius"/>
    </source>
</evidence>
<dbReference type="OMA" id="YGMFLIQ"/>
<dbReference type="InParanoid" id="A0A152A859"/>
<evidence type="ECO:0000313" key="3">
    <source>
        <dbReference type="EMBL" id="KYR02398.1"/>
    </source>
</evidence>
<feature type="region of interest" description="Disordered" evidence="1">
    <location>
        <begin position="184"/>
        <end position="210"/>
    </location>
</feature>
<evidence type="ECO:0000313" key="4">
    <source>
        <dbReference type="Proteomes" id="UP000076078"/>
    </source>
</evidence>
<feature type="compositionally biased region" description="Polar residues" evidence="1">
    <location>
        <begin position="122"/>
        <end position="172"/>
    </location>
</feature>
<feature type="transmembrane region" description="Helical" evidence="2">
    <location>
        <begin position="299"/>
        <end position="321"/>
    </location>
</feature>
<organism evidence="3 4">
    <name type="scientific">Tieghemostelium lacteum</name>
    <name type="common">Slime mold</name>
    <name type="synonym">Dictyostelium lacteum</name>
    <dbReference type="NCBI Taxonomy" id="361077"/>
    <lineage>
        <taxon>Eukaryota</taxon>
        <taxon>Amoebozoa</taxon>
        <taxon>Evosea</taxon>
        <taxon>Eumycetozoa</taxon>
        <taxon>Dictyostelia</taxon>
        <taxon>Dictyosteliales</taxon>
        <taxon>Raperosteliaceae</taxon>
        <taxon>Tieghemostelium</taxon>
    </lineage>
</organism>
<feature type="transmembrane region" description="Helical" evidence="2">
    <location>
        <begin position="541"/>
        <end position="565"/>
    </location>
</feature>
<protein>
    <submittedName>
        <fullName evidence="3">Putative transmembrane protein</fullName>
    </submittedName>
</protein>
<feature type="transmembrane region" description="Helical" evidence="2">
    <location>
        <begin position="333"/>
        <end position="352"/>
    </location>
</feature>
<feature type="transmembrane region" description="Helical" evidence="2">
    <location>
        <begin position="585"/>
        <end position="610"/>
    </location>
</feature>
<keyword evidence="2" id="KW-1133">Transmembrane helix</keyword>
<feature type="transmembrane region" description="Helical" evidence="2">
    <location>
        <begin position="631"/>
        <end position="654"/>
    </location>
</feature>
<feature type="transmembrane region" description="Helical" evidence="2">
    <location>
        <begin position="261"/>
        <end position="279"/>
    </location>
</feature>
<name>A0A152A859_TIELA</name>
<keyword evidence="2" id="KW-0472">Membrane</keyword>
<dbReference type="EMBL" id="LODT01000004">
    <property type="protein sequence ID" value="KYR02398.1"/>
    <property type="molecule type" value="Genomic_DNA"/>
</dbReference>
<accession>A0A152A859</accession>
<proteinExistence type="predicted"/>
<dbReference type="AlphaFoldDB" id="A0A152A859"/>
<feature type="transmembrane region" description="Helical" evidence="2">
    <location>
        <begin position="358"/>
        <end position="383"/>
    </location>
</feature>
<evidence type="ECO:0000256" key="1">
    <source>
        <dbReference type="SAM" id="MobiDB-lite"/>
    </source>
</evidence>
<feature type="compositionally biased region" description="Low complexity" evidence="1">
    <location>
        <begin position="24"/>
        <end position="69"/>
    </location>
</feature>
<feature type="compositionally biased region" description="Low complexity" evidence="1">
    <location>
        <begin position="103"/>
        <end position="112"/>
    </location>
</feature>
<gene>
    <name evidence="3" type="ORF">DLAC_01238</name>
</gene>
<feature type="region of interest" description="Disordered" evidence="1">
    <location>
        <begin position="93"/>
        <end position="172"/>
    </location>
</feature>
<comment type="caution">
    <text evidence="3">The sequence shown here is derived from an EMBL/GenBank/DDBJ whole genome shotgun (WGS) entry which is preliminary data.</text>
</comment>
<dbReference type="OrthoDB" id="17198at2759"/>
<dbReference type="Proteomes" id="UP000076078">
    <property type="component" value="Unassembled WGS sequence"/>
</dbReference>
<feature type="compositionally biased region" description="Acidic residues" evidence="1">
    <location>
        <begin position="188"/>
        <end position="202"/>
    </location>
</feature>
<feature type="region of interest" description="Disordered" evidence="1">
    <location>
        <begin position="17"/>
        <end position="79"/>
    </location>
</feature>
<keyword evidence="4" id="KW-1185">Reference proteome</keyword>
<sequence length="719" mass="81163">MENNNIIIDPIHIHTIRSRSNSYNSPRGGNSPRNSSPRNSGNPLSNSGGIPNNNFNNNNNNNNNGSRGNTPRGQLSSSGDIIQRGANTIVSSPLQYEMDESGDSISTSSSSDSEIESEKNSPDLTGQTGNLDPKSDNITSSISDDQSSKNTSPDQLSPQSKHVPRTISTLSNVSQAIQRTTSKFIQMDEMDDYGSDDDSDDEVVSKSSDEEKVGIEMRELSLDKITIDKERQHNKEMDKRRNSLPYNKHLLEILVDYSQSLFIALLGAIFCMILAYAFSTPDWILKNNGTVDYFNTKTVTFLISFFFIMGLALFTFIQFISVYGIKRMLVTKFYLWVFGVIGLFLVVPFTMWSGGEPFWFWLGDIILLLIGYTGLCFVMGWVGKSYQTLRERRNNGLAFLGTEVLVSATALVYGMFLIQLYSQFSNTAKIAWRLIVHPIYFEILMMIPVRMLVTRQMEKKGVNIMHTLAVVHAQAHISTLGRMMISTINEYTLTIVSVLLLNIGKLAFRSSVHFRDRAAGIVINKVTGAKQKETKKFVRAVGLYTEMIMENASIPASAFTMWAYYNVRGLFFFPYPSQDGVDVPFTLGEATINVAIQLGFAFVFDFLTLYINERYIKLPLDRAWRKMKGKWLPFFGFLLYGVGTMGMVGVIWMACKLPRFLSCSNLDICTCKFVKDCDDFAINKLHNNATTYQTDNISYYHQYNNNIYSNLNHEIIYSS</sequence>
<keyword evidence="2 3" id="KW-0812">Transmembrane</keyword>
<feature type="transmembrane region" description="Helical" evidence="2">
    <location>
        <begin position="430"/>
        <end position="453"/>
    </location>
</feature>
<feature type="transmembrane region" description="Helical" evidence="2">
    <location>
        <begin position="395"/>
        <end position="418"/>
    </location>
</feature>
<reference evidence="3 4" key="1">
    <citation type="submission" date="2015-12" db="EMBL/GenBank/DDBJ databases">
        <title>Dictyostelia acquired genes for synthesis and detection of signals that induce cell-type specialization by lateral gene transfer from prokaryotes.</title>
        <authorList>
            <person name="Gloeckner G."/>
            <person name="Schaap P."/>
        </authorList>
    </citation>
    <scope>NUCLEOTIDE SEQUENCE [LARGE SCALE GENOMIC DNA]</scope>
    <source>
        <strain evidence="3 4">TK</strain>
    </source>
</reference>